<dbReference type="AlphaFoldDB" id="W9X6P2"/>
<dbReference type="EMBL" id="AMGX01000001">
    <property type="protein sequence ID" value="EXJ76152.1"/>
    <property type="molecule type" value="Genomic_DNA"/>
</dbReference>
<keyword evidence="2" id="KW-1185">Reference proteome</keyword>
<name>W9X6P2_9EURO</name>
<evidence type="ECO:0000313" key="1">
    <source>
        <dbReference type="EMBL" id="EXJ76152.1"/>
    </source>
</evidence>
<organism evidence="1 2">
    <name type="scientific">Cladophialophora psammophila CBS 110553</name>
    <dbReference type="NCBI Taxonomy" id="1182543"/>
    <lineage>
        <taxon>Eukaryota</taxon>
        <taxon>Fungi</taxon>
        <taxon>Dikarya</taxon>
        <taxon>Ascomycota</taxon>
        <taxon>Pezizomycotina</taxon>
        <taxon>Eurotiomycetes</taxon>
        <taxon>Chaetothyriomycetidae</taxon>
        <taxon>Chaetothyriales</taxon>
        <taxon>Herpotrichiellaceae</taxon>
        <taxon>Cladophialophora</taxon>
    </lineage>
</organism>
<sequence>MLMNKLFELDYIVTSVGIDASIKLIKRLVFIKSLLIEFLSSILTVKSRYDAFFYILKSNVSNSTLFNTRISDV</sequence>
<reference evidence="1 2" key="1">
    <citation type="submission" date="2013-03" db="EMBL/GenBank/DDBJ databases">
        <title>The Genome Sequence of Cladophialophora psammophila CBS 110553.</title>
        <authorList>
            <consortium name="The Broad Institute Genomics Platform"/>
            <person name="Cuomo C."/>
            <person name="de Hoog S."/>
            <person name="Gorbushina A."/>
            <person name="Walker B."/>
            <person name="Young S.K."/>
            <person name="Zeng Q."/>
            <person name="Gargeya S."/>
            <person name="Fitzgerald M."/>
            <person name="Haas B."/>
            <person name="Abouelleil A."/>
            <person name="Allen A.W."/>
            <person name="Alvarado L."/>
            <person name="Arachchi H.M."/>
            <person name="Berlin A.M."/>
            <person name="Chapman S.B."/>
            <person name="Gainer-Dewar J."/>
            <person name="Goldberg J."/>
            <person name="Griggs A."/>
            <person name="Gujja S."/>
            <person name="Hansen M."/>
            <person name="Howarth C."/>
            <person name="Imamovic A."/>
            <person name="Ireland A."/>
            <person name="Larimer J."/>
            <person name="McCowan C."/>
            <person name="Murphy C."/>
            <person name="Pearson M."/>
            <person name="Poon T.W."/>
            <person name="Priest M."/>
            <person name="Roberts A."/>
            <person name="Saif S."/>
            <person name="Shea T."/>
            <person name="Sisk P."/>
            <person name="Sykes S."/>
            <person name="Wortman J."/>
            <person name="Nusbaum C."/>
            <person name="Birren B."/>
        </authorList>
    </citation>
    <scope>NUCLEOTIDE SEQUENCE [LARGE SCALE GENOMIC DNA]</scope>
    <source>
        <strain evidence="1 2">CBS 110553</strain>
    </source>
</reference>
<comment type="caution">
    <text evidence="1">The sequence shown here is derived from an EMBL/GenBank/DDBJ whole genome shotgun (WGS) entry which is preliminary data.</text>
</comment>
<gene>
    <name evidence="1" type="ORF">A1O5_00660</name>
</gene>
<protein>
    <submittedName>
        <fullName evidence="1">Uncharacterized protein</fullName>
    </submittedName>
</protein>
<dbReference type="Proteomes" id="UP000019471">
    <property type="component" value="Unassembled WGS sequence"/>
</dbReference>
<accession>W9X6P2</accession>
<evidence type="ECO:0000313" key="2">
    <source>
        <dbReference type="Proteomes" id="UP000019471"/>
    </source>
</evidence>
<proteinExistence type="predicted"/>
<dbReference type="RefSeq" id="XP_007739469.1">
    <property type="nucleotide sequence ID" value="XM_007741279.1"/>
</dbReference>
<dbReference type="HOGENOM" id="CLU_2704617_0_0_1"/>
<dbReference type="GeneID" id="19185396"/>